<dbReference type="InterPro" id="IPR012912">
    <property type="entry name" value="Plasmid_pRiA4b_Orf3-like"/>
</dbReference>
<sequence>MTKIIPLNPLPIKMKINLENMPFPIYRKVLIPADINMDELHLIIQVAMGWENCHLYEFSDKKGKSKIRVQNDIDENDLWGNDAESFDAGELSLMEFLEHTDGKTFWYWYDFGDDWWHKISIQKATQKDLAEYYGDTPLCTEAAGLCPPEDCGGPWGFAQLVEAINEPKHPEYKNYREWLGIKGKKKIDFENVDVEEISDNLDLLWNEWVDEDED</sequence>
<comment type="caution">
    <text evidence="2">The sequence shown here is derived from an EMBL/GenBank/DDBJ whole genome shotgun (WGS) entry which is preliminary data.</text>
</comment>
<feature type="domain" description="Plasmid pRiA4b Orf3-like" evidence="1">
    <location>
        <begin position="13"/>
        <end position="195"/>
    </location>
</feature>
<dbReference type="RefSeq" id="WP_382386905.1">
    <property type="nucleotide sequence ID" value="NZ_JBHLWI010000016.1"/>
</dbReference>
<organism evidence="2 3">
    <name type="scientific">Fontibacter flavus</name>
    <dbReference type="NCBI Taxonomy" id="654838"/>
    <lineage>
        <taxon>Bacteria</taxon>
        <taxon>Pseudomonadati</taxon>
        <taxon>Bacteroidota</taxon>
        <taxon>Cytophagia</taxon>
        <taxon>Cytophagales</taxon>
        <taxon>Cyclobacteriaceae</taxon>
        <taxon>Fontibacter</taxon>
    </lineage>
</organism>
<dbReference type="PANTHER" id="PTHR41878:SF1">
    <property type="entry name" value="TNPR PROTEIN"/>
    <property type="match status" value="1"/>
</dbReference>
<protein>
    <submittedName>
        <fullName evidence="2">Plasmid pRiA4b ORF-3 family protein</fullName>
    </submittedName>
</protein>
<dbReference type="EMBL" id="JBHLWI010000016">
    <property type="protein sequence ID" value="MFC0262460.1"/>
    <property type="molecule type" value="Genomic_DNA"/>
</dbReference>
<dbReference type="Pfam" id="PF07929">
    <property type="entry name" value="PRiA4_ORF3"/>
    <property type="match status" value="1"/>
</dbReference>
<evidence type="ECO:0000313" key="2">
    <source>
        <dbReference type="EMBL" id="MFC0262460.1"/>
    </source>
</evidence>
<dbReference type="Proteomes" id="UP001589797">
    <property type="component" value="Unassembled WGS sequence"/>
</dbReference>
<proteinExistence type="predicted"/>
<dbReference type="SUPFAM" id="SSF159941">
    <property type="entry name" value="MM3350-like"/>
    <property type="match status" value="1"/>
</dbReference>
<dbReference type="InterPro" id="IPR024047">
    <property type="entry name" value="MM3350-like_sf"/>
</dbReference>
<evidence type="ECO:0000313" key="3">
    <source>
        <dbReference type="Proteomes" id="UP001589797"/>
    </source>
</evidence>
<name>A0ABV6FRG0_9BACT</name>
<keyword evidence="3" id="KW-1185">Reference proteome</keyword>
<accession>A0ABV6FRG0</accession>
<gene>
    <name evidence="2" type="ORF">ACFFIP_07165</name>
</gene>
<evidence type="ECO:0000259" key="1">
    <source>
        <dbReference type="Pfam" id="PF07929"/>
    </source>
</evidence>
<dbReference type="Gene3D" id="3.10.290.30">
    <property type="entry name" value="MM3350-like"/>
    <property type="match status" value="1"/>
</dbReference>
<reference evidence="2 3" key="1">
    <citation type="submission" date="2024-09" db="EMBL/GenBank/DDBJ databases">
        <authorList>
            <person name="Sun Q."/>
            <person name="Mori K."/>
        </authorList>
    </citation>
    <scope>NUCLEOTIDE SEQUENCE [LARGE SCALE GENOMIC DNA]</scope>
    <source>
        <strain evidence="2 3">CCM 7650</strain>
    </source>
</reference>
<dbReference type="PANTHER" id="PTHR41878">
    <property type="entry name" value="LEXA REPRESSOR-RELATED"/>
    <property type="match status" value="1"/>
</dbReference>